<gene>
    <name evidence="5" type="ORF">H4Q32_022815</name>
</gene>
<comment type="similarity">
    <text evidence="1">Belongs to the beta type-B retroviral polymerase family. HERV class-II K(HML-2) pol subfamily.</text>
</comment>
<dbReference type="InterPro" id="IPR012337">
    <property type="entry name" value="RNaseH-like_sf"/>
</dbReference>
<organism evidence="5 6">
    <name type="scientific">Labeo rohita</name>
    <name type="common">Indian major carp</name>
    <name type="synonym">Cyprinus rohita</name>
    <dbReference type="NCBI Taxonomy" id="84645"/>
    <lineage>
        <taxon>Eukaryota</taxon>
        <taxon>Metazoa</taxon>
        <taxon>Chordata</taxon>
        <taxon>Craniata</taxon>
        <taxon>Vertebrata</taxon>
        <taxon>Euteleostomi</taxon>
        <taxon>Actinopterygii</taxon>
        <taxon>Neopterygii</taxon>
        <taxon>Teleostei</taxon>
        <taxon>Ostariophysi</taxon>
        <taxon>Cypriniformes</taxon>
        <taxon>Cyprinidae</taxon>
        <taxon>Labeoninae</taxon>
        <taxon>Labeonini</taxon>
        <taxon>Labeo</taxon>
    </lineage>
</organism>
<feature type="region of interest" description="Disordered" evidence="3">
    <location>
        <begin position="261"/>
        <end position="294"/>
    </location>
</feature>
<dbReference type="SUPFAM" id="SSF56672">
    <property type="entry name" value="DNA/RNA polymerases"/>
    <property type="match status" value="1"/>
</dbReference>
<accession>A0ABQ8MSN8</accession>
<dbReference type="Gene3D" id="3.30.420.10">
    <property type="entry name" value="Ribonuclease H-like superfamily/Ribonuclease H"/>
    <property type="match status" value="2"/>
</dbReference>
<evidence type="ECO:0000256" key="2">
    <source>
        <dbReference type="ARBA" id="ARBA00012180"/>
    </source>
</evidence>
<reference evidence="5 6" key="1">
    <citation type="submission" date="2022-01" db="EMBL/GenBank/DDBJ databases">
        <title>A high-quality chromosome-level genome assembly of rohu carp, Labeo rohita.</title>
        <authorList>
            <person name="Arick M.A. II"/>
            <person name="Hsu C.-Y."/>
            <person name="Magbanua Z."/>
            <person name="Pechanova O."/>
            <person name="Grover C."/>
            <person name="Miller E."/>
            <person name="Thrash A."/>
            <person name="Ezzel L."/>
            <person name="Alam S."/>
            <person name="Benzie J."/>
            <person name="Hamilton M."/>
            <person name="Karsi A."/>
            <person name="Lawrence M.L."/>
            <person name="Peterson D.G."/>
        </authorList>
    </citation>
    <scope>NUCLEOTIDE SEQUENCE [LARGE SCALE GENOMIC DNA]</scope>
    <source>
        <strain evidence="6">BAU-BD-2019</strain>
        <tissue evidence="5">Blood</tissue>
    </source>
</reference>
<dbReference type="Gene3D" id="3.30.70.270">
    <property type="match status" value="1"/>
</dbReference>
<dbReference type="SMART" id="SM00343">
    <property type="entry name" value="ZnF_C2HC"/>
    <property type="match status" value="2"/>
</dbReference>
<dbReference type="PANTHER" id="PTHR47331:SF5">
    <property type="entry name" value="RIBONUCLEASE H"/>
    <property type="match status" value="1"/>
</dbReference>
<feature type="compositionally biased region" description="Polar residues" evidence="3">
    <location>
        <begin position="362"/>
        <end position="377"/>
    </location>
</feature>
<dbReference type="InterPro" id="IPR036397">
    <property type="entry name" value="RNaseH_sf"/>
</dbReference>
<dbReference type="EC" id="3.1.26.4" evidence="2"/>
<dbReference type="PANTHER" id="PTHR47331">
    <property type="entry name" value="PHD-TYPE DOMAIN-CONTAINING PROTEIN"/>
    <property type="match status" value="1"/>
</dbReference>
<feature type="domain" description="Integrase catalytic" evidence="4">
    <location>
        <begin position="1788"/>
        <end position="1974"/>
    </location>
</feature>
<dbReference type="InterPro" id="IPR000477">
    <property type="entry name" value="RT_dom"/>
</dbReference>
<dbReference type="Pfam" id="PF05380">
    <property type="entry name" value="Peptidase_A17"/>
    <property type="match status" value="1"/>
</dbReference>
<evidence type="ECO:0000313" key="5">
    <source>
        <dbReference type="EMBL" id="KAI2665730.1"/>
    </source>
</evidence>
<keyword evidence="6" id="KW-1185">Reference proteome</keyword>
<dbReference type="SUPFAM" id="SSF53098">
    <property type="entry name" value="Ribonuclease H-like"/>
    <property type="match status" value="1"/>
</dbReference>
<dbReference type="Gene3D" id="3.10.10.10">
    <property type="entry name" value="HIV Type 1 Reverse Transcriptase, subunit A, domain 1"/>
    <property type="match status" value="1"/>
</dbReference>
<dbReference type="InterPro" id="IPR043128">
    <property type="entry name" value="Rev_trsase/Diguanyl_cyclase"/>
</dbReference>
<dbReference type="InterPro" id="IPR040676">
    <property type="entry name" value="DUF5641"/>
</dbReference>
<dbReference type="InterPro" id="IPR008042">
    <property type="entry name" value="Retrotrans_Pao"/>
</dbReference>
<protein>
    <recommendedName>
        <fullName evidence="2">ribonuclease H</fullName>
        <ecNumber evidence="2">3.1.26.4</ecNumber>
    </recommendedName>
</protein>
<evidence type="ECO:0000256" key="1">
    <source>
        <dbReference type="ARBA" id="ARBA00010879"/>
    </source>
</evidence>
<feature type="compositionally biased region" description="Polar residues" evidence="3">
    <location>
        <begin position="264"/>
        <end position="294"/>
    </location>
</feature>
<evidence type="ECO:0000256" key="3">
    <source>
        <dbReference type="SAM" id="MobiDB-lite"/>
    </source>
</evidence>
<comment type="caution">
    <text evidence="5">The sequence shown here is derived from an EMBL/GenBank/DDBJ whole genome shotgun (WGS) entry which is preliminary data.</text>
</comment>
<dbReference type="EMBL" id="JACTAM010000004">
    <property type="protein sequence ID" value="KAI2665730.1"/>
    <property type="molecule type" value="Genomic_DNA"/>
</dbReference>
<proteinExistence type="inferred from homology"/>
<name>A0ABQ8MSN8_LABRO</name>
<dbReference type="InterPro" id="IPR043502">
    <property type="entry name" value="DNA/RNA_pol_sf"/>
</dbReference>
<dbReference type="InterPro" id="IPR001584">
    <property type="entry name" value="Integrase_cat-core"/>
</dbReference>
<dbReference type="Proteomes" id="UP000830375">
    <property type="component" value="Unassembled WGS sequence"/>
</dbReference>
<feature type="compositionally biased region" description="Polar residues" evidence="3">
    <location>
        <begin position="448"/>
        <end position="460"/>
    </location>
</feature>
<feature type="compositionally biased region" description="Basic and acidic residues" evidence="3">
    <location>
        <begin position="415"/>
        <end position="431"/>
    </location>
</feature>
<dbReference type="Pfam" id="PF00078">
    <property type="entry name" value="RVT_1"/>
    <property type="match status" value="1"/>
</dbReference>
<evidence type="ECO:0000313" key="6">
    <source>
        <dbReference type="Proteomes" id="UP000830375"/>
    </source>
</evidence>
<sequence>MRDAIFILVEVTCFRFEGGGDIFLVELHSPYVCSQALNRSDSTELLERPVLCACATFDLPSCAESARVTQQENAKTVRVEVCVNEQNPFSLAPKQWSFEPELAFLMDKELISSNMQPEEASAPVVRPKRHVHPPAYLKDFDLTTVRQRQVSQPVFPHTTQLTQGFGDAAENIPSPPSRVSSPISQGPWDILDEWPIANEKEHAFQNVEDPQLQPPCPSYAAVQPIHHPEPSPYHRPWEVQQPTPLSQTSYTAQYRPPMHHETASYHQGSTSSPSMLQLTYGQRQQTACSTAPSLRTPQPLLITTRGSSLGLNQGTVYQDLPNPVEKSTVDPQSDSNMLDILGKMMGELQLMKDQILAATPIRPQTNPAQWGEWTNRSPYPLRDPEETSSTPYQRRAQPLAGHLPDTPVSRQYSRTLHEHPRETFTHPERVRFQSKQSIGPKPAHRAPYSSNANPAVQETTYRGPMPTIPDFSTKDPSQFTRLKIALENLLPPDATELFRYQILLDHLKLEEARLVADSYLNSSSPYSDTMAALNERFGQPHKLALKKIAKVMDSPDIRRGDTEAFDKFALHIRALVGMLETLGDKGEAELQCGSHVERLLSKLPVDMRSGFRRQMYHRPGSVYNLREFSEWLQYEAWCQSSEAQVNYKGQRLEQKSERRRETNPAARSATILHGADDTVVKAPAEPSQAKLTRVETKVPPKAFCPYCDKEDHFLSQCATFKSFSKQQMIDWIRTNHRCWRCGRTHQAAQCTLKKPCSICRGKHLQILHEVNTRSSKEDSCLVSSTAETLYLDRPTECRRVLLKVIRVLLRYGGKTLNTYAVMDDGSERTILLPDAAQELGIQGQAESIALRTIRQEVQTVSGASVSFHISPADQPKKMFKISAAFTAKRLGLANHSYPLSILKKYPHLKDLPLQAFERVCPLLLIGADNTHLITPIEPVRLGPPGGPAAIKTKLGWTLQGPVRLLETQLQPQQCLFLSLTPAALELKRDVEKLWQLDVLPFRCEKQVTRSREDQQAINLLETRTTLVEVKGIVRYATPLLRRKDSPFFSAPKEAVMPSLRNMERRLAQTPEKAAVYNTEIEKLELNGAASKLSTDGGTVTGESWYIPHHLVSHNGKDRVVFNCSFQYKGLNLNDSLLPGPTLSPSLLGVLLRFREHSVAISGDIRGMFHQVLLLPEDRPLLRFLWRGMRRDEPPDVYEWRVLPFGTTCSPCCASFALQRHVSSHSTPDEDVRHSVERCFYVDNCLQSLPSAQEARQLLDKLRKLLATGGFDIRQWASNVQEVVSHLPPEARSSKLELWLSHDKMDPRESTLGLSWQCESDNLGFKHRPVDYEALTMRNIYRVLASQYDPLGVILPFTTRAKVIVQQLWAKNRNWDDPQLPEDLQQAWKAWEAELQYLPGVVLPRCYTPSSMDHPAVTHEIHIFTDASEKAYGAVAYLRSEDPNGKAHLSFLLARSRVAPRKQCSIPRLELCAALVGAQLAKLVGNELTLKVQKVTFWTDSTTVLHWLHSESCRFKVFVGNRVAEIQELTDLKAWHYIDSARNPADDITRGKNLKDLTERNRWTQGPEFLLQPCSNWPSIPAMDSLESDDNEELRRGIFCGVMNPAPQTADTSQFSTWGDLVESVARELHGAAKQNGSPPASTYQEAELMALRKAQMDSFPEDYQLLKSSKPVHSNSRLLCLSPEFDKASDLIRVGGRLRRIEGLNPGAVHPIVLDPNHPNTRLLIKDYDTRLRHPGPERVFAELRRRVWVLKGREAVKKHQRTCLECCKWRSKPASQRMVDLPPPRLRLFKPAFHSTGMDCFGPFLVKVGRRTEKRWGLLFKCLTTRAVHLEVLTSMDSDAFLMAMRRFIGRRGKPAELYSDQGTNFRGGETELKEAFHQLSQDLQQQLAKQQISFHFNPPFAPHFGGVWEREIRSVKAALYTTLGSETVTEEVLQTVLIEIEAILNSKPLGYVSADIADLDPITPNCLLMGRPDGSLPQVIYPVSELLGRRRWRHSQVLADRFWTAFIRHYLPGLQTRGKWHNPSADIKPGTVVMLVDPQMPRSFWQIGRVVNVFPGADDRVRTAEIQIRDRVYTRPITRLVVLPEIPDEVDGIPTSG</sequence>
<dbReference type="CDD" id="cd01644">
    <property type="entry name" value="RT_pepA17"/>
    <property type="match status" value="1"/>
</dbReference>
<dbReference type="Pfam" id="PF18701">
    <property type="entry name" value="DUF5641"/>
    <property type="match status" value="1"/>
</dbReference>
<evidence type="ECO:0000259" key="4">
    <source>
        <dbReference type="PROSITE" id="PS50994"/>
    </source>
</evidence>
<dbReference type="PROSITE" id="PS50994">
    <property type="entry name" value="INTEGRASE"/>
    <property type="match status" value="1"/>
</dbReference>
<dbReference type="InterPro" id="IPR001878">
    <property type="entry name" value="Znf_CCHC"/>
</dbReference>
<feature type="region of interest" description="Disordered" evidence="3">
    <location>
        <begin position="362"/>
        <end position="472"/>
    </location>
</feature>